<reference evidence="1 2" key="1">
    <citation type="submission" date="2018-06" db="EMBL/GenBank/DDBJ databases">
        <authorList>
            <consortium name="Pathogen Informatics"/>
            <person name="Doyle S."/>
        </authorList>
    </citation>
    <scope>NUCLEOTIDE SEQUENCE [LARGE SCALE GENOMIC DNA]</scope>
    <source>
        <strain evidence="1 2">NCTC13532</strain>
    </source>
</reference>
<accession>A0A381FQQ0</accession>
<proteinExistence type="predicted"/>
<organism evidence="1 2">
    <name type="scientific">Chryseobacterium indoltheticum</name>
    <dbReference type="NCBI Taxonomy" id="254"/>
    <lineage>
        <taxon>Bacteria</taxon>
        <taxon>Pseudomonadati</taxon>
        <taxon>Bacteroidota</taxon>
        <taxon>Flavobacteriia</taxon>
        <taxon>Flavobacteriales</taxon>
        <taxon>Weeksellaceae</taxon>
        <taxon>Chryseobacterium group</taxon>
        <taxon>Chryseobacterium</taxon>
    </lineage>
</organism>
<evidence type="ECO:0000313" key="2">
    <source>
        <dbReference type="Proteomes" id="UP000254282"/>
    </source>
</evidence>
<name>A0A381FQQ0_9FLAO</name>
<protein>
    <submittedName>
        <fullName evidence="1">Uncharacterized protein</fullName>
    </submittedName>
</protein>
<evidence type="ECO:0000313" key="1">
    <source>
        <dbReference type="EMBL" id="SUX48884.1"/>
    </source>
</evidence>
<dbReference type="AlphaFoldDB" id="A0A381FQQ0"/>
<gene>
    <name evidence="1" type="ORF">NCTC13532_04495</name>
</gene>
<dbReference type="RefSeq" id="WP_181898916.1">
    <property type="nucleotide sequence ID" value="NZ_UFVR01000004.1"/>
</dbReference>
<dbReference type="Proteomes" id="UP000254282">
    <property type="component" value="Unassembled WGS sequence"/>
</dbReference>
<sequence>MEMRNFKNTNDEKKYFSVTNLSLFADSYKPVTQSLQTLINTGVFRVSAR</sequence>
<dbReference type="EMBL" id="UFVR01000004">
    <property type="protein sequence ID" value="SUX48884.1"/>
    <property type="molecule type" value="Genomic_DNA"/>
</dbReference>